<dbReference type="OMA" id="ENEYFDQ"/>
<proteinExistence type="predicted"/>
<dbReference type="Proteomes" id="UP000092993">
    <property type="component" value="Unassembled WGS sequence"/>
</dbReference>
<accession>A0A1C7LRK0</accession>
<organism evidence="3 4">
    <name type="scientific">Grifola frondosa</name>
    <name type="common">Maitake</name>
    <name type="synonym">Polyporus frondosus</name>
    <dbReference type="NCBI Taxonomy" id="5627"/>
    <lineage>
        <taxon>Eukaryota</taxon>
        <taxon>Fungi</taxon>
        <taxon>Dikarya</taxon>
        <taxon>Basidiomycota</taxon>
        <taxon>Agaricomycotina</taxon>
        <taxon>Agaricomycetes</taxon>
        <taxon>Polyporales</taxon>
        <taxon>Grifolaceae</taxon>
        <taxon>Grifola</taxon>
    </lineage>
</organism>
<dbReference type="OrthoDB" id="2119945at2759"/>
<evidence type="ECO:0000313" key="3">
    <source>
        <dbReference type="EMBL" id="OBZ67313.1"/>
    </source>
</evidence>
<sequence length="175" mass="19201">MPRLRVLAGPSVTELVPIVANSGIPAKINSDAFEGLVAVYIKGIEGTQGKVGENEYFDQEERRGVTWSIQVQGRFLRPRSADDILFGNTFERPLTLPWGSSAALRFMSFIDPTLEHDLASSSKPWALSPLIATMPYFEHKRVKYGSPTPPFPPQKPVGDDTTQLRSSNGKGKGLS</sequence>
<dbReference type="Pfam" id="PF08588">
    <property type="entry name" value="Duc1"/>
    <property type="match status" value="1"/>
</dbReference>
<evidence type="ECO:0000256" key="1">
    <source>
        <dbReference type="SAM" id="MobiDB-lite"/>
    </source>
</evidence>
<dbReference type="PANTHER" id="PTHR34826">
    <property type="entry name" value="UPF0590 PROTEIN C409.17C"/>
    <property type="match status" value="1"/>
</dbReference>
<keyword evidence="4" id="KW-1185">Reference proteome</keyword>
<dbReference type="InterPro" id="IPR013897">
    <property type="entry name" value="Duc1"/>
</dbReference>
<feature type="compositionally biased region" description="Polar residues" evidence="1">
    <location>
        <begin position="160"/>
        <end position="169"/>
    </location>
</feature>
<dbReference type="STRING" id="5627.A0A1C7LRK0"/>
<feature type="region of interest" description="Disordered" evidence="1">
    <location>
        <begin position="144"/>
        <end position="175"/>
    </location>
</feature>
<gene>
    <name evidence="3" type="ORF">A0H81_12610</name>
</gene>
<reference evidence="3 4" key="1">
    <citation type="submission" date="2016-03" db="EMBL/GenBank/DDBJ databases">
        <title>Whole genome sequencing of Grifola frondosa 9006-11.</title>
        <authorList>
            <person name="Min B."/>
            <person name="Park H."/>
            <person name="Kim J.-G."/>
            <person name="Cho H."/>
            <person name="Oh Y.-L."/>
            <person name="Kong W.-S."/>
            <person name="Choi I.-G."/>
        </authorList>
    </citation>
    <scope>NUCLEOTIDE SEQUENCE [LARGE SCALE GENOMIC DNA]</scope>
    <source>
        <strain evidence="3 4">9006-11</strain>
    </source>
</reference>
<dbReference type="AlphaFoldDB" id="A0A1C7LRK0"/>
<comment type="caution">
    <text evidence="3">The sequence shown here is derived from an EMBL/GenBank/DDBJ whole genome shotgun (WGS) entry which is preliminary data.</text>
</comment>
<evidence type="ECO:0000313" key="4">
    <source>
        <dbReference type="Proteomes" id="UP000092993"/>
    </source>
</evidence>
<dbReference type="PANTHER" id="PTHR34826:SF2">
    <property type="entry name" value="UPF0590 PROTEIN C409.17C"/>
    <property type="match status" value="1"/>
</dbReference>
<evidence type="ECO:0000259" key="2">
    <source>
        <dbReference type="Pfam" id="PF08588"/>
    </source>
</evidence>
<dbReference type="EMBL" id="LUGG01000024">
    <property type="protein sequence ID" value="OBZ67313.1"/>
    <property type="molecule type" value="Genomic_DNA"/>
</dbReference>
<name>A0A1C7LRK0_GRIFR</name>
<feature type="domain" description="Domain of unknown function at the cortex 1" evidence="2">
    <location>
        <begin position="3"/>
        <end position="167"/>
    </location>
</feature>
<protein>
    <recommendedName>
        <fullName evidence="2">Domain of unknown function at the cortex 1 domain-containing protein</fullName>
    </recommendedName>
</protein>